<sequence length="203" mass="22685">MKIVCVGRNYADHARELGNEVPAEPVLFIKPDSAIYPHRYYYIPTFTTDLHYECEIVVRIDRVGKHIAPEFAHTYYSTITLGIDFTARDLQNQLKAKGLPWEKAKGFDGAAVIGKFIPKEQLPPTDQLDFQLHINGQLRQSGHSAHMLHSIDQLIAHISRYFTLKKGDLIFTGTPAGVGPVAPGMHLTGTLCGHQILELIIKS</sequence>
<dbReference type="GO" id="GO:0018773">
    <property type="term" value="F:acetylpyruvate hydrolase activity"/>
    <property type="evidence" value="ECO:0007669"/>
    <property type="project" value="TreeGrafter"/>
</dbReference>
<dbReference type="EMBL" id="QPJS01000002">
    <property type="protein sequence ID" value="RCX03952.1"/>
    <property type="molecule type" value="Genomic_DNA"/>
</dbReference>
<keyword evidence="4" id="KW-1185">Reference proteome</keyword>
<dbReference type="AlphaFoldDB" id="A0A369A3Q2"/>
<evidence type="ECO:0000313" key="4">
    <source>
        <dbReference type="Proteomes" id="UP000253517"/>
    </source>
</evidence>
<evidence type="ECO:0000256" key="1">
    <source>
        <dbReference type="ARBA" id="ARBA00022723"/>
    </source>
</evidence>
<comment type="caution">
    <text evidence="3">The sequence shown here is derived from an EMBL/GenBank/DDBJ whole genome shotgun (WGS) entry which is preliminary data.</text>
</comment>
<reference evidence="3 4" key="1">
    <citation type="submission" date="2018-07" db="EMBL/GenBank/DDBJ databases">
        <title>Genomic Encyclopedia of Type Strains, Phase IV (KMG-IV): sequencing the most valuable type-strain genomes for metagenomic binning, comparative biology and taxonomic classification.</title>
        <authorList>
            <person name="Goeker M."/>
        </authorList>
    </citation>
    <scope>NUCLEOTIDE SEQUENCE [LARGE SCALE GENOMIC DNA]</scope>
    <source>
        <strain evidence="3 4">DSM 21410</strain>
    </source>
</reference>
<dbReference type="PANTHER" id="PTHR11820">
    <property type="entry name" value="ACYLPYRUVASE"/>
    <property type="match status" value="1"/>
</dbReference>
<name>A0A369A3Q2_9FLAO</name>
<organism evidence="3 4">
    <name type="scientific">Schleiferia thermophila</name>
    <dbReference type="NCBI Taxonomy" id="884107"/>
    <lineage>
        <taxon>Bacteria</taxon>
        <taxon>Pseudomonadati</taxon>
        <taxon>Bacteroidota</taxon>
        <taxon>Flavobacteriia</taxon>
        <taxon>Flavobacteriales</taxon>
        <taxon>Schleiferiaceae</taxon>
        <taxon>Schleiferia</taxon>
    </lineage>
</organism>
<evidence type="ECO:0000313" key="3">
    <source>
        <dbReference type="EMBL" id="RCX03952.1"/>
    </source>
</evidence>
<dbReference type="GO" id="GO:0046872">
    <property type="term" value="F:metal ion binding"/>
    <property type="evidence" value="ECO:0007669"/>
    <property type="project" value="UniProtKB-KW"/>
</dbReference>
<dbReference type="SUPFAM" id="SSF56529">
    <property type="entry name" value="FAH"/>
    <property type="match status" value="1"/>
</dbReference>
<accession>A0A369A3Q2</accession>
<dbReference type="Pfam" id="PF01557">
    <property type="entry name" value="FAA_hydrolase"/>
    <property type="match status" value="1"/>
</dbReference>
<dbReference type="InterPro" id="IPR036663">
    <property type="entry name" value="Fumarylacetoacetase_C_sf"/>
</dbReference>
<keyword evidence="1" id="KW-0479">Metal-binding</keyword>
<proteinExistence type="predicted"/>
<dbReference type="PANTHER" id="PTHR11820:SF7">
    <property type="entry name" value="ACYLPYRUVASE FAHD1, MITOCHONDRIAL"/>
    <property type="match status" value="1"/>
</dbReference>
<dbReference type="RefSeq" id="WP_114366223.1">
    <property type="nucleotide sequence ID" value="NZ_BHZF01000002.1"/>
</dbReference>
<dbReference type="Proteomes" id="UP000253517">
    <property type="component" value="Unassembled WGS sequence"/>
</dbReference>
<protein>
    <submittedName>
        <fullName evidence="3">Fumarylacetoacetase-like protein</fullName>
    </submittedName>
</protein>
<gene>
    <name evidence="3" type="ORF">DES35_102409</name>
</gene>
<feature type="domain" description="Fumarylacetoacetase-like C-terminal" evidence="2">
    <location>
        <begin position="2"/>
        <end position="179"/>
    </location>
</feature>
<dbReference type="InterPro" id="IPR011234">
    <property type="entry name" value="Fumarylacetoacetase-like_C"/>
</dbReference>
<evidence type="ECO:0000259" key="2">
    <source>
        <dbReference type="Pfam" id="PF01557"/>
    </source>
</evidence>
<dbReference type="Gene3D" id="3.90.850.10">
    <property type="entry name" value="Fumarylacetoacetase-like, C-terminal domain"/>
    <property type="match status" value="1"/>
</dbReference>